<comment type="catalytic activity">
    <reaction evidence="9">
        <text>O-acetyl-L-serine + hydrogen sulfide = L-cysteine + acetate</text>
        <dbReference type="Rhea" id="RHEA:14829"/>
        <dbReference type="ChEBI" id="CHEBI:29919"/>
        <dbReference type="ChEBI" id="CHEBI:30089"/>
        <dbReference type="ChEBI" id="CHEBI:35235"/>
        <dbReference type="ChEBI" id="CHEBI:58340"/>
        <dbReference type="EC" id="2.5.1.47"/>
    </reaction>
</comment>
<dbReference type="GO" id="GO:0006535">
    <property type="term" value="P:cysteine biosynthetic process from serine"/>
    <property type="evidence" value="ECO:0007669"/>
    <property type="project" value="InterPro"/>
</dbReference>
<evidence type="ECO:0000256" key="8">
    <source>
        <dbReference type="ARBA" id="ARBA00023192"/>
    </source>
</evidence>
<protein>
    <recommendedName>
        <fullName evidence="4">cysteine synthase</fullName>
        <ecNumber evidence="4">2.5.1.47</ecNumber>
    </recommendedName>
</protein>
<dbReference type="EC" id="2.5.1.47" evidence="4"/>
<dbReference type="AlphaFoldDB" id="A0A270BNT1"/>
<keyword evidence="5" id="KW-0028">Amino-acid biosynthesis</keyword>
<keyword evidence="7 10" id="KW-0663">Pyridoxal phosphate</keyword>
<dbReference type="Gene3D" id="3.40.50.1100">
    <property type="match status" value="2"/>
</dbReference>
<dbReference type="Proteomes" id="UP000216033">
    <property type="component" value="Unassembled WGS sequence"/>
</dbReference>
<dbReference type="InterPro" id="IPR036052">
    <property type="entry name" value="TrpB-like_PALP_sf"/>
</dbReference>
<dbReference type="SUPFAM" id="SSF53686">
    <property type="entry name" value="Tryptophan synthase beta subunit-like PLP-dependent enzymes"/>
    <property type="match status" value="1"/>
</dbReference>
<evidence type="ECO:0000313" key="13">
    <source>
        <dbReference type="EMBL" id="PAL26610.1"/>
    </source>
</evidence>
<evidence type="ECO:0000256" key="7">
    <source>
        <dbReference type="ARBA" id="ARBA00022898"/>
    </source>
</evidence>
<dbReference type="CDD" id="cd01561">
    <property type="entry name" value="CBS_like"/>
    <property type="match status" value="1"/>
</dbReference>
<dbReference type="InterPro" id="IPR001926">
    <property type="entry name" value="TrpB-like_PALP"/>
</dbReference>
<evidence type="ECO:0000259" key="12">
    <source>
        <dbReference type="Pfam" id="PF00291"/>
    </source>
</evidence>
<dbReference type="EMBL" id="NDFP01000004">
    <property type="protein sequence ID" value="PAL26610.1"/>
    <property type="molecule type" value="Genomic_DNA"/>
</dbReference>
<dbReference type="RefSeq" id="WP_095351246.1">
    <property type="nucleotide sequence ID" value="NZ_JBDNKQ010000007.1"/>
</dbReference>
<comment type="pathway">
    <text evidence="2">Amino-acid biosynthesis; L-cysteine biosynthesis; L-cysteine from L-serine: step 2/2.</text>
</comment>
<dbReference type="GO" id="GO:0004124">
    <property type="term" value="F:cysteine synthase activity"/>
    <property type="evidence" value="ECO:0007669"/>
    <property type="project" value="UniProtKB-EC"/>
</dbReference>
<dbReference type="InterPro" id="IPR050214">
    <property type="entry name" value="Cys_Synth/Cystath_Beta-Synth"/>
</dbReference>
<comment type="caution">
    <text evidence="13">The sequence shown here is derived from an EMBL/GenBank/DDBJ whole genome shotgun (WGS) entry which is preliminary data.</text>
</comment>
<dbReference type="Pfam" id="PF00291">
    <property type="entry name" value="PALP"/>
    <property type="match status" value="1"/>
</dbReference>
<dbReference type="InterPro" id="IPR005856">
    <property type="entry name" value="Cys_synth"/>
</dbReference>
<evidence type="ECO:0000256" key="1">
    <source>
        <dbReference type="ARBA" id="ARBA00001933"/>
    </source>
</evidence>
<feature type="binding site" evidence="10">
    <location>
        <position position="94"/>
    </location>
    <ligand>
        <name>pyridoxal 5'-phosphate</name>
        <dbReference type="ChEBI" id="CHEBI:597326"/>
    </ligand>
</feature>
<dbReference type="FunFam" id="3.40.50.1100:FF:000067">
    <property type="entry name" value="Cysteine synthase"/>
    <property type="match status" value="1"/>
</dbReference>
<dbReference type="NCBIfam" id="TIGR01139">
    <property type="entry name" value="cysK"/>
    <property type="match status" value="1"/>
</dbReference>
<organism evidence="13 14">
    <name type="scientific">Acetobacter syzygii</name>
    <dbReference type="NCBI Taxonomy" id="146476"/>
    <lineage>
        <taxon>Bacteria</taxon>
        <taxon>Pseudomonadati</taxon>
        <taxon>Pseudomonadota</taxon>
        <taxon>Alphaproteobacteria</taxon>
        <taxon>Acetobacterales</taxon>
        <taxon>Acetobacteraceae</taxon>
        <taxon>Acetobacter</taxon>
    </lineage>
</organism>
<keyword evidence="14" id="KW-1185">Reference proteome</keyword>
<evidence type="ECO:0000256" key="11">
    <source>
        <dbReference type="PIRSR" id="PIRSR605856-51"/>
    </source>
</evidence>
<evidence type="ECO:0000256" key="3">
    <source>
        <dbReference type="ARBA" id="ARBA00007103"/>
    </source>
</evidence>
<reference evidence="13 14" key="1">
    <citation type="submission" date="2017-04" db="EMBL/GenBank/DDBJ databases">
        <title>Kefir bacterial isolates.</title>
        <authorList>
            <person name="Kim Y."/>
            <person name="Blasche S."/>
            <person name="Patil K.R."/>
        </authorList>
    </citation>
    <scope>NUCLEOTIDE SEQUENCE [LARGE SCALE GENOMIC DNA]</scope>
    <source>
        <strain evidence="13 14">KR-2</strain>
    </source>
</reference>
<feature type="modified residue" description="N6-(pyridoxal phosphate)lysine" evidence="11">
    <location>
        <position position="63"/>
    </location>
</feature>
<feature type="binding site" evidence="10">
    <location>
        <position position="286"/>
    </location>
    <ligand>
        <name>pyridoxal 5'-phosphate</name>
        <dbReference type="ChEBI" id="CHEBI:597326"/>
    </ligand>
</feature>
<evidence type="ECO:0000256" key="6">
    <source>
        <dbReference type="ARBA" id="ARBA00022679"/>
    </source>
</evidence>
<feature type="binding site" evidence="10">
    <location>
        <begin position="198"/>
        <end position="202"/>
    </location>
    <ligand>
        <name>pyridoxal 5'-phosphate</name>
        <dbReference type="ChEBI" id="CHEBI:597326"/>
    </ligand>
</feature>
<evidence type="ECO:0000256" key="5">
    <source>
        <dbReference type="ARBA" id="ARBA00022605"/>
    </source>
</evidence>
<proteinExistence type="inferred from homology"/>
<comment type="cofactor">
    <cofactor evidence="1 10">
        <name>pyridoxal 5'-phosphate</name>
        <dbReference type="ChEBI" id="CHEBI:597326"/>
    </cofactor>
</comment>
<keyword evidence="6" id="KW-0808">Transferase</keyword>
<name>A0A270BNT1_9PROT</name>
<dbReference type="STRING" id="1231343.Absy_009_034"/>
<comment type="similarity">
    <text evidence="3">Belongs to the cysteine synthase/cystathionine beta-synthase family.</text>
</comment>
<keyword evidence="8" id="KW-0198">Cysteine biosynthesis</keyword>
<dbReference type="NCBIfam" id="TIGR01136">
    <property type="entry name" value="cysKM"/>
    <property type="match status" value="1"/>
</dbReference>
<evidence type="ECO:0000256" key="4">
    <source>
        <dbReference type="ARBA" id="ARBA00012681"/>
    </source>
</evidence>
<feature type="domain" description="Tryptophan synthase beta chain-like PALP" evidence="12">
    <location>
        <begin position="26"/>
        <end position="313"/>
    </location>
</feature>
<evidence type="ECO:0000256" key="2">
    <source>
        <dbReference type="ARBA" id="ARBA00004962"/>
    </source>
</evidence>
<dbReference type="InterPro" id="IPR005859">
    <property type="entry name" value="CysK"/>
</dbReference>
<accession>A0A270BNT1</accession>
<dbReference type="GO" id="GO:0005737">
    <property type="term" value="C:cytoplasm"/>
    <property type="evidence" value="ECO:0007669"/>
    <property type="project" value="UniProtKB-ARBA"/>
</dbReference>
<dbReference type="OrthoDB" id="9805733at2"/>
<dbReference type="PANTHER" id="PTHR10314">
    <property type="entry name" value="CYSTATHIONINE BETA-SYNTHASE"/>
    <property type="match status" value="1"/>
</dbReference>
<evidence type="ECO:0000313" key="14">
    <source>
        <dbReference type="Proteomes" id="UP000216033"/>
    </source>
</evidence>
<evidence type="ECO:0000256" key="10">
    <source>
        <dbReference type="PIRSR" id="PIRSR605856-50"/>
    </source>
</evidence>
<evidence type="ECO:0000256" key="9">
    <source>
        <dbReference type="ARBA" id="ARBA00047931"/>
    </source>
</evidence>
<sequence>MPSTTHDNEGYGFAAPRGRVYDSVLNVVGGTPLVALPRIMHEDKLKSRVLLKLEFFNPLGSVKDRIGTAMVLDAEQKGKIVPGRTLLVEPTSGNTGISLAFVAAARGYRLIVTMPEGASIERRRMLRLMDAQVELTPARLGMAGAIARANEILAETPDAWMPDQFDNPANPAVHAATTAEEIWTDTEGKVDIVVAGVGTGGTATGIAESLKPRRKGIQVFGVEPAESAILNGDEPGPHGIQGIGPGFCPATLHLKSLDGVLTVSEREAIAAARRCARIDGIPVGISSGAALHAALQLAQKKENAGKTIVAIAPSFAERYLSTSLFSGL</sequence>
<gene>
    <name evidence="13" type="ORF">B9K05_06385</name>
</gene>